<feature type="compositionally biased region" description="Basic and acidic residues" evidence="1">
    <location>
        <begin position="45"/>
        <end position="55"/>
    </location>
</feature>
<proteinExistence type="predicted"/>
<accession>D5QCA7</accession>
<name>D5QCA7_NOVHA</name>
<dbReference type="Proteomes" id="UP000006468">
    <property type="component" value="Chromosome"/>
</dbReference>
<dbReference type="EMBL" id="ADTV01000009">
    <property type="protein sequence ID" value="EFG85303.1"/>
    <property type="molecule type" value="Genomic_DNA"/>
</dbReference>
<evidence type="ECO:0000256" key="1">
    <source>
        <dbReference type="SAM" id="MobiDB-lite"/>
    </source>
</evidence>
<sequence>MKYLGHIRMWDRHSTPGHAGRECVISFHDDRGTRPDFPLGAPEHAGPDRSGADKS</sequence>
<organism evidence="2 3">
    <name type="scientific">Novacetimonas hansenii ATCC 23769</name>
    <dbReference type="NCBI Taxonomy" id="714995"/>
    <lineage>
        <taxon>Bacteria</taxon>
        <taxon>Pseudomonadati</taxon>
        <taxon>Pseudomonadota</taxon>
        <taxon>Alphaproteobacteria</taxon>
        <taxon>Acetobacterales</taxon>
        <taxon>Acetobacteraceae</taxon>
        <taxon>Novacetimonas</taxon>
    </lineage>
</organism>
<dbReference type="AlphaFoldDB" id="D5QCA7"/>
<comment type="caution">
    <text evidence="2">The sequence shown here is derived from an EMBL/GenBank/DDBJ whole genome shotgun (WGS) entry which is preliminary data.</text>
</comment>
<gene>
    <name evidence="2" type="ORF">GXY_03788</name>
</gene>
<evidence type="ECO:0000313" key="3">
    <source>
        <dbReference type="Proteomes" id="UP000006468"/>
    </source>
</evidence>
<reference evidence="2 3" key="1">
    <citation type="journal article" date="2010" name="J. Bacteriol.">
        <title>Genome sequence of a cellulose-producing bacterium, Gluconacetobacter hansenii ATCC 23769.</title>
        <authorList>
            <person name="Iyer P.R."/>
            <person name="Geib S.M."/>
            <person name="Catchmark J."/>
            <person name="Kao T.H."/>
            <person name="Tien M."/>
        </authorList>
    </citation>
    <scope>NUCLEOTIDE SEQUENCE [LARGE SCALE GENOMIC DNA]</scope>
    <source>
        <strain evidence="2 3">ATCC 23769</strain>
    </source>
</reference>
<dbReference type="HOGENOM" id="CLU_3026354_0_0_5"/>
<feature type="region of interest" description="Disordered" evidence="1">
    <location>
        <begin position="30"/>
        <end position="55"/>
    </location>
</feature>
<protein>
    <submittedName>
        <fullName evidence="2">Uncharacterized protein</fullName>
    </submittedName>
</protein>
<evidence type="ECO:0000313" key="2">
    <source>
        <dbReference type="EMBL" id="EFG85303.1"/>
    </source>
</evidence>